<dbReference type="GO" id="GO:0071555">
    <property type="term" value="P:cell wall organization"/>
    <property type="evidence" value="ECO:0007669"/>
    <property type="project" value="UniProtKB-UniRule"/>
</dbReference>
<dbReference type="Proteomes" id="UP000092698">
    <property type="component" value="Chromosome"/>
</dbReference>
<proteinExistence type="inferred from homology"/>
<evidence type="ECO:0000256" key="6">
    <source>
        <dbReference type="ARBA" id="ARBA00023316"/>
    </source>
</evidence>
<evidence type="ECO:0000256" key="2">
    <source>
        <dbReference type="ARBA" id="ARBA00005992"/>
    </source>
</evidence>
<organism evidence="9 10">
    <name type="scientific">Paraurantiacibacter namhicola</name>
    <dbReference type="NCBI Taxonomy" id="645517"/>
    <lineage>
        <taxon>Bacteria</taxon>
        <taxon>Pseudomonadati</taxon>
        <taxon>Pseudomonadota</taxon>
        <taxon>Alphaproteobacteria</taxon>
        <taxon>Sphingomonadales</taxon>
        <taxon>Erythrobacteraceae</taxon>
        <taxon>Paraurantiacibacter</taxon>
    </lineage>
</organism>
<keyword evidence="4 7" id="KW-0133">Cell shape</keyword>
<dbReference type="GO" id="GO:0008360">
    <property type="term" value="P:regulation of cell shape"/>
    <property type="evidence" value="ECO:0007669"/>
    <property type="project" value="UniProtKB-UniRule"/>
</dbReference>
<dbReference type="InterPro" id="IPR005490">
    <property type="entry name" value="LD_TPept_cat_dom"/>
</dbReference>
<dbReference type="Gene3D" id="2.40.440.10">
    <property type="entry name" value="L,D-transpeptidase catalytic domain-like"/>
    <property type="match status" value="1"/>
</dbReference>
<evidence type="ECO:0000259" key="8">
    <source>
        <dbReference type="PROSITE" id="PS52029"/>
    </source>
</evidence>
<feature type="domain" description="L,D-TPase catalytic" evidence="8">
    <location>
        <begin position="135"/>
        <end position="245"/>
    </location>
</feature>
<dbReference type="PATRIC" id="fig|645517.4.peg.2436"/>
<dbReference type="InterPro" id="IPR050979">
    <property type="entry name" value="LD-transpeptidase"/>
</dbReference>
<feature type="active site" description="Proton donor/acceptor" evidence="7">
    <location>
        <position position="207"/>
    </location>
</feature>
<dbReference type="PANTHER" id="PTHR30582">
    <property type="entry name" value="L,D-TRANSPEPTIDASE"/>
    <property type="match status" value="1"/>
</dbReference>
<protein>
    <recommendedName>
        <fullName evidence="8">L,D-TPase catalytic domain-containing protein</fullName>
    </recommendedName>
</protein>
<dbReference type="EMBL" id="CP016545">
    <property type="protein sequence ID" value="ANU08732.1"/>
    <property type="molecule type" value="Genomic_DNA"/>
</dbReference>
<reference evidence="9 10" key="1">
    <citation type="submission" date="2016-07" db="EMBL/GenBank/DDBJ databases">
        <title>Complete genome sequence of Altererythrobacter namhicola JCM 16345T, containing esterase-encoding genes.</title>
        <authorList>
            <person name="Cheng H."/>
            <person name="Wu Y.-H."/>
            <person name="Jian S.-L."/>
            <person name="Huo Y.-Y."/>
            <person name="Wang C.-S."/>
            <person name="Xu X.-W."/>
        </authorList>
    </citation>
    <scope>NUCLEOTIDE SEQUENCE [LARGE SCALE GENOMIC DNA]</scope>
    <source>
        <strain evidence="9 10">JCM 16345</strain>
    </source>
</reference>
<evidence type="ECO:0000256" key="4">
    <source>
        <dbReference type="ARBA" id="ARBA00022960"/>
    </source>
</evidence>
<sequence length="259" mass="27660">MNAGIKWIVAATLGVIAVFAALAMGGNALEAREMDPEQWLDSKDVLGAADTSVTAGETSTDVLESDFAGETAETAAETSRAEADGETRYISEPVVQAVPPRSDPFVIKSILPIEGAIKYGEWHWDESRAPKTGKLVMTVDIQARVISVFRDGHEIGAAAALLGTPQHPTPVGTFPILTKERHNVSEKYDNAPMPWTLRLTWDGVAIHGGSTVERGYASHGCVAVPDEFASRLFDIAKKGDVVIITDGKRAGIGSSLKYD</sequence>
<name>A0A1C7DBH0_9SPHN</name>
<dbReference type="InterPro" id="IPR038063">
    <property type="entry name" value="Transpep_catalytic_dom"/>
</dbReference>
<accession>A0A1C7DBH0</accession>
<dbReference type="PROSITE" id="PS52029">
    <property type="entry name" value="LD_TPASE"/>
    <property type="match status" value="1"/>
</dbReference>
<dbReference type="GO" id="GO:0016740">
    <property type="term" value="F:transferase activity"/>
    <property type="evidence" value="ECO:0007669"/>
    <property type="project" value="UniProtKB-KW"/>
</dbReference>
<dbReference type="GO" id="GO:0005576">
    <property type="term" value="C:extracellular region"/>
    <property type="evidence" value="ECO:0007669"/>
    <property type="project" value="TreeGrafter"/>
</dbReference>
<evidence type="ECO:0000313" key="10">
    <source>
        <dbReference type="Proteomes" id="UP000092698"/>
    </source>
</evidence>
<feature type="active site" description="Nucleophile" evidence="7">
    <location>
        <position position="221"/>
    </location>
</feature>
<comment type="pathway">
    <text evidence="1 7">Cell wall biogenesis; peptidoglycan biosynthesis.</text>
</comment>
<dbReference type="GO" id="GO:0071972">
    <property type="term" value="F:peptidoglycan L,D-transpeptidase activity"/>
    <property type="evidence" value="ECO:0007669"/>
    <property type="project" value="TreeGrafter"/>
</dbReference>
<dbReference type="PANTHER" id="PTHR30582:SF2">
    <property type="entry name" value="L,D-TRANSPEPTIDASE YCIB-RELATED"/>
    <property type="match status" value="1"/>
</dbReference>
<dbReference type="STRING" id="645517.A6F65_02451"/>
<keyword evidence="3" id="KW-0808">Transferase</keyword>
<keyword evidence="10" id="KW-1185">Reference proteome</keyword>
<keyword evidence="6 7" id="KW-0961">Cell wall biogenesis/degradation</keyword>
<evidence type="ECO:0000256" key="5">
    <source>
        <dbReference type="ARBA" id="ARBA00022984"/>
    </source>
</evidence>
<dbReference type="SUPFAM" id="SSF141523">
    <property type="entry name" value="L,D-transpeptidase catalytic domain-like"/>
    <property type="match status" value="1"/>
</dbReference>
<dbReference type="RefSeq" id="WP_067789283.1">
    <property type="nucleotide sequence ID" value="NZ_CP016545.1"/>
</dbReference>
<dbReference type="Pfam" id="PF03734">
    <property type="entry name" value="YkuD"/>
    <property type="match status" value="1"/>
</dbReference>
<dbReference type="GO" id="GO:0018104">
    <property type="term" value="P:peptidoglycan-protein cross-linking"/>
    <property type="evidence" value="ECO:0007669"/>
    <property type="project" value="TreeGrafter"/>
</dbReference>
<comment type="similarity">
    <text evidence="2">Belongs to the YkuD family.</text>
</comment>
<evidence type="ECO:0000256" key="3">
    <source>
        <dbReference type="ARBA" id="ARBA00022679"/>
    </source>
</evidence>
<keyword evidence="5 7" id="KW-0573">Peptidoglycan synthesis</keyword>
<evidence type="ECO:0000313" key="9">
    <source>
        <dbReference type="EMBL" id="ANU08732.1"/>
    </source>
</evidence>
<gene>
    <name evidence="9" type="ORF">A6F65_02451</name>
</gene>
<dbReference type="AlphaFoldDB" id="A0A1C7DBH0"/>
<dbReference type="OrthoDB" id="463216at2"/>
<dbReference type="CDD" id="cd16913">
    <property type="entry name" value="YkuD_like"/>
    <property type="match status" value="1"/>
</dbReference>
<dbReference type="KEGG" id="anh:A6F65_02451"/>
<dbReference type="UniPathway" id="UPA00219"/>
<evidence type="ECO:0000256" key="1">
    <source>
        <dbReference type="ARBA" id="ARBA00004752"/>
    </source>
</evidence>
<evidence type="ECO:0000256" key="7">
    <source>
        <dbReference type="PROSITE-ProRule" id="PRU01373"/>
    </source>
</evidence>